<keyword evidence="2" id="KW-0456">Lyase</keyword>
<dbReference type="AlphaFoldDB" id="A0A7W0CRY3"/>
<dbReference type="PANTHER" id="PTHR35908">
    <property type="entry name" value="HYPOTHETICAL FUSION PROTEIN"/>
    <property type="match status" value="1"/>
</dbReference>
<reference evidence="2 3" key="1">
    <citation type="submission" date="2020-07" db="EMBL/GenBank/DDBJ databases">
        <title>Genomic Encyclopedia of Type Strains, Phase IV (KMG-IV): sequencing the most valuable type-strain genomes for metagenomic binning, comparative biology and taxonomic classification.</title>
        <authorList>
            <person name="Goeker M."/>
        </authorList>
    </citation>
    <scope>NUCLEOTIDE SEQUENCE [LARGE SCALE GENOMIC DNA]</scope>
    <source>
        <strain evidence="2 3">DSM 45533</strain>
    </source>
</reference>
<dbReference type="SUPFAM" id="SSF54593">
    <property type="entry name" value="Glyoxalase/Bleomycin resistance protein/Dihydroxybiphenyl dioxygenase"/>
    <property type="match status" value="1"/>
</dbReference>
<dbReference type="EMBL" id="JACDUR010000008">
    <property type="protein sequence ID" value="MBA2896177.1"/>
    <property type="molecule type" value="Genomic_DNA"/>
</dbReference>
<evidence type="ECO:0000259" key="1">
    <source>
        <dbReference type="PROSITE" id="PS51819"/>
    </source>
</evidence>
<organism evidence="2 3">
    <name type="scientific">Nonomuraea soli</name>
    <dbReference type="NCBI Taxonomy" id="1032476"/>
    <lineage>
        <taxon>Bacteria</taxon>
        <taxon>Bacillati</taxon>
        <taxon>Actinomycetota</taxon>
        <taxon>Actinomycetes</taxon>
        <taxon>Streptosporangiales</taxon>
        <taxon>Streptosporangiaceae</taxon>
        <taxon>Nonomuraea</taxon>
    </lineage>
</organism>
<accession>A0A7W0CRY3</accession>
<dbReference type="Gene3D" id="3.10.180.10">
    <property type="entry name" value="2,3-Dihydroxybiphenyl 1,2-Dioxygenase, domain 1"/>
    <property type="match status" value="1"/>
</dbReference>
<protein>
    <submittedName>
        <fullName evidence="2">Putative enzyme related to lactoylglutathione lyase</fullName>
    </submittedName>
</protein>
<dbReference type="RefSeq" id="WP_181614888.1">
    <property type="nucleotide sequence ID" value="NZ_BAABAM010000007.1"/>
</dbReference>
<dbReference type="GO" id="GO:0016829">
    <property type="term" value="F:lyase activity"/>
    <property type="evidence" value="ECO:0007669"/>
    <property type="project" value="UniProtKB-KW"/>
</dbReference>
<keyword evidence="3" id="KW-1185">Reference proteome</keyword>
<gene>
    <name evidence="2" type="ORF">HNR30_007568</name>
</gene>
<dbReference type="InterPro" id="IPR029068">
    <property type="entry name" value="Glyas_Bleomycin-R_OHBP_Dase"/>
</dbReference>
<comment type="caution">
    <text evidence="2">The sequence shown here is derived from an EMBL/GenBank/DDBJ whole genome shotgun (WGS) entry which is preliminary data.</text>
</comment>
<dbReference type="Proteomes" id="UP000530928">
    <property type="component" value="Unassembled WGS sequence"/>
</dbReference>
<evidence type="ECO:0000313" key="3">
    <source>
        <dbReference type="Proteomes" id="UP000530928"/>
    </source>
</evidence>
<dbReference type="InterPro" id="IPR041581">
    <property type="entry name" value="Glyoxalase_6"/>
</dbReference>
<dbReference type="InterPro" id="IPR037523">
    <property type="entry name" value="VOC_core"/>
</dbReference>
<sequence>MNTISALVIDCAAPDRLVTFYQKVLGGEVSSDPDFSSLNTGRMSLSFQRVDGYEPPAWPGGGKHAHLDLAVDDVQAAVDELVSLGASRPEHQPGGDGWVVLRDPEGHLFCVAQNS</sequence>
<dbReference type="CDD" id="cd06587">
    <property type="entry name" value="VOC"/>
    <property type="match status" value="1"/>
</dbReference>
<feature type="domain" description="VOC" evidence="1">
    <location>
        <begin position="3"/>
        <end position="114"/>
    </location>
</feature>
<proteinExistence type="predicted"/>
<name>A0A7W0CRY3_9ACTN</name>
<dbReference type="Pfam" id="PF18029">
    <property type="entry name" value="Glyoxalase_6"/>
    <property type="match status" value="1"/>
</dbReference>
<dbReference type="PANTHER" id="PTHR35908:SF1">
    <property type="entry name" value="CONSERVED PROTEIN"/>
    <property type="match status" value="1"/>
</dbReference>
<dbReference type="PROSITE" id="PS51819">
    <property type="entry name" value="VOC"/>
    <property type="match status" value="1"/>
</dbReference>
<evidence type="ECO:0000313" key="2">
    <source>
        <dbReference type="EMBL" id="MBA2896177.1"/>
    </source>
</evidence>